<evidence type="ECO:0000256" key="3">
    <source>
        <dbReference type="PROSITE-ProRule" id="PRU00708"/>
    </source>
</evidence>
<evidence type="ECO:0008006" key="6">
    <source>
        <dbReference type="Google" id="ProtNLM"/>
    </source>
</evidence>
<gene>
    <name evidence="4" type="ORF">E3N88_43645</name>
</gene>
<dbReference type="PANTHER" id="PTHR47936">
    <property type="entry name" value="PPR_LONG DOMAIN-CONTAINING PROTEIN"/>
    <property type="match status" value="1"/>
</dbReference>
<feature type="repeat" description="PPR" evidence="3">
    <location>
        <begin position="215"/>
        <end position="249"/>
    </location>
</feature>
<dbReference type="GO" id="GO:0009507">
    <property type="term" value="C:chloroplast"/>
    <property type="evidence" value="ECO:0007669"/>
    <property type="project" value="TreeGrafter"/>
</dbReference>
<dbReference type="PANTHER" id="PTHR47936:SF1">
    <property type="entry name" value="PENTATRICOPEPTIDE REPEAT-CONTAINING PROTEIN GUN1, CHLOROPLASTIC"/>
    <property type="match status" value="1"/>
</dbReference>
<dbReference type="GO" id="GO:0010019">
    <property type="term" value="P:chloroplast-nucleus signaling pathway"/>
    <property type="evidence" value="ECO:0007669"/>
    <property type="project" value="TreeGrafter"/>
</dbReference>
<protein>
    <recommendedName>
        <fullName evidence="6">Pentacotripeptide-repeat region of PRORP domain-containing protein</fullName>
    </recommendedName>
</protein>
<dbReference type="PROSITE" id="PS51375">
    <property type="entry name" value="PPR"/>
    <property type="match status" value="8"/>
</dbReference>
<comment type="similarity">
    <text evidence="1">Belongs to the PPR family. P subfamily.</text>
</comment>
<dbReference type="OrthoDB" id="185373at2759"/>
<evidence type="ECO:0000313" key="5">
    <source>
        <dbReference type="Proteomes" id="UP000326396"/>
    </source>
</evidence>
<keyword evidence="5" id="KW-1185">Reference proteome</keyword>
<dbReference type="AlphaFoldDB" id="A0A5N6LF14"/>
<feature type="repeat" description="PPR" evidence="3">
    <location>
        <begin position="570"/>
        <end position="604"/>
    </location>
</feature>
<dbReference type="InterPro" id="IPR011990">
    <property type="entry name" value="TPR-like_helical_dom_sf"/>
</dbReference>
<feature type="repeat" description="PPR" evidence="3">
    <location>
        <begin position="288"/>
        <end position="322"/>
    </location>
</feature>
<dbReference type="GO" id="GO:0031930">
    <property type="term" value="P:mitochondria-nucleus signaling pathway"/>
    <property type="evidence" value="ECO:0007669"/>
    <property type="project" value="TreeGrafter"/>
</dbReference>
<reference evidence="4 5" key="1">
    <citation type="submission" date="2019-05" db="EMBL/GenBank/DDBJ databases">
        <title>Mikania micrantha, genome provides insights into the molecular mechanism of rapid growth.</title>
        <authorList>
            <person name="Liu B."/>
        </authorList>
    </citation>
    <scope>NUCLEOTIDE SEQUENCE [LARGE SCALE GENOMIC DNA]</scope>
    <source>
        <strain evidence="4">NLD-2019</strain>
        <tissue evidence="4">Leaf</tissue>
    </source>
</reference>
<dbReference type="EMBL" id="SZYD01001349">
    <property type="protein sequence ID" value="KAD0832392.1"/>
    <property type="molecule type" value="Genomic_DNA"/>
</dbReference>
<proteinExistence type="inferred from homology"/>
<organism evidence="4 5">
    <name type="scientific">Mikania micrantha</name>
    <name type="common">bitter vine</name>
    <dbReference type="NCBI Taxonomy" id="192012"/>
    <lineage>
        <taxon>Eukaryota</taxon>
        <taxon>Viridiplantae</taxon>
        <taxon>Streptophyta</taxon>
        <taxon>Embryophyta</taxon>
        <taxon>Tracheophyta</taxon>
        <taxon>Spermatophyta</taxon>
        <taxon>Magnoliopsida</taxon>
        <taxon>eudicotyledons</taxon>
        <taxon>Gunneridae</taxon>
        <taxon>Pentapetalae</taxon>
        <taxon>asterids</taxon>
        <taxon>campanulids</taxon>
        <taxon>Asterales</taxon>
        <taxon>Asteraceae</taxon>
        <taxon>Asteroideae</taxon>
        <taxon>Heliantheae alliance</taxon>
        <taxon>Eupatorieae</taxon>
        <taxon>Mikania</taxon>
    </lineage>
</organism>
<name>A0A5N6LF14_9ASTR</name>
<sequence>MFLKLFSSKRSNLYARSVHVGKHFKYPNHVDITFNSICVHLRQRKWNFLNKILSSNITNSTVNRVIIEFRKSPELALGFYKWIREQKSFSPSLDCVCILIHVMISSKRYDDALDLMIKLMQTMDYSHLEVLEGLWNSYDPEISCPDVFDALVRASTLLGDTKCAYEVITKLRMEKDFDVSIHAWNNFLNHLLRSTEMDHFWRKYEEMISYGYLENVYTMNLVILALCKEMLIYEAISIFYRMLKGGIYPNVVTFNMIIDGACKLGDVDLGLKLFRNMGMLSKGLVMPNAVTFNCLINGYCKLGDMKTTDCLRDEMKKMGIEPNLRTYGTLVDGYLRKGCIDEAFRLCSQMVDSGFIPNNIIYNSIIHWLYFLGDTTTASTLLSHMIKINVCFDKFTNSILVKGLSRNGFLNEALGYHKWLAGKNLVDKDRFLENTLVYYLFRSGNESVSKMKQVLDDLFDRGLTPDIVTYGTTIDAFSKQGNISNAVSVYDDMIKMGKKPNLMIYNSIVDGLSKNVSIDAAKIMVDELKKSSLIDVVTLNSLLNGYCMNWKVKEALNLFFQMQEDGKLVNNITYNILMNFLCKFCSIEEAKELMEMMVTQGLTPDSITYTILLTNACKKISPEELIELHDNLVVKGVIPDNQTYDTIVGPLRAIKSAAMVKCSFKLEHPSVGGRPLELNMECTWPHSSKDDLSEIIKAKYGNDDIANNTVKTKDDKGDTSIPLVKHKRVFDTQEKAKQSSDPVDNQTYRRSFITAYSRAYEGTLGFDNQHTNAAIVHRVARTAVI</sequence>
<dbReference type="NCBIfam" id="TIGR00756">
    <property type="entry name" value="PPR"/>
    <property type="match status" value="7"/>
</dbReference>
<dbReference type="Gene3D" id="1.25.40.10">
    <property type="entry name" value="Tetratricopeptide repeat domain"/>
    <property type="match status" value="4"/>
</dbReference>
<feature type="repeat" description="PPR" evidence="3">
    <location>
        <begin position="323"/>
        <end position="357"/>
    </location>
</feature>
<evidence type="ECO:0000256" key="1">
    <source>
        <dbReference type="ARBA" id="ARBA00007626"/>
    </source>
</evidence>
<feature type="repeat" description="PPR" evidence="3">
    <location>
        <begin position="605"/>
        <end position="639"/>
    </location>
</feature>
<feature type="repeat" description="PPR" evidence="3">
    <location>
        <begin position="466"/>
        <end position="500"/>
    </location>
</feature>
<feature type="repeat" description="PPR" evidence="3">
    <location>
        <begin position="250"/>
        <end position="286"/>
    </location>
</feature>
<dbReference type="Pfam" id="PF13041">
    <property type="entry name" value="PPR_2"/>
    <property type="match status" value="4"/>
</dbReference>
<feature type="repeat" description="PPR" evidence="3">
    <location>
        <begin position="535"/>
        <end position="569"/>
    </location>
</feature>
<comment type="caution">
    <text evidence="4">The sequence shown here is derived from an EMBL/GenBank/DDBJ whole genome shotgun (WGS) entry which is preliminary data.</text>
</comment>
<keyword evidence="2" id="KW-0677">Repeat</keyword>
<dbReference type="InterPro" id="IPR002885">
    <property type="entry name" value="PPR_rpt"/>
</dbReference>
<evidence type="ECO:0000313" key="4">
    <source>
        <dbReference type="EMBL" id="KAD0832392.1"/>
    </source>
</evidence>
<evidence type="ECO:0000256" key="2">
    <source>
        <dbReference type="ARBA" id="ARBA00022737"/>
    </source>
</evidence>
<dbReference type="Proteomes" id="UP000326396">
    <property type="component" value="Unassembled WGS sequence"/>
</dbReference>
<accession>A0A5N6LF14</accession>